<keyword evidence="2" id="KW-1185">Reference proteome</keyword>
<dbReference type="HOGENOM" id="CLU_1358462_0_0_9"/>
<reference evidence="1 2" key="1">
    <citation type="submission" date="2013-11" db="EMBL/GenBank/DDBJ databases">
        <title>Complete genome sequence of Clostridum sp. M2/40.</title>
        <authorList>
            <person name="Wibberg D."/>
            <person name="Puehler A."/>
            <person name="Schlueter A."/>
        </authorList>
    </citation>
    <scope>NUCLEOTIDE SEQUENCE [LARGE SCALE GENOMIC DNA]</scope>
    <source>
        <strain evidence="2">M2/40</strain>
    </source>
</reference>
<name>W6S0M8_9CLOT</name>
<gene>
    <name evidence="1" type="ORF">CM240_3344</name>
</gene>
<dbReference type="Proteomes" id="UP000019426">
    <property type="component" value="Chromosome M2/40_rep2"/>
</dbReference>
<accession>W6S0M8</accession>
<dbReference type="RefSeq" id="WP_051483926.1">
    <property type="nucleotide sequence ID" value="NZ_HG917869.1"/>
</dbReference>
<dbReference type="KEGG" id="clt:CM240_3344"/>
<protein>
    <submittedName>
        <fullName evidence="1">Uncharacterized protein</fullName>
    </submittedName>
</protein>
<dbReference type="AlphaFoldDB" id="W6S0M8"/>
<evidence type="ECO:0000313" key="2">
    <source>
        <dbReference type="Proteomes" id="UP000019426"/>
    </source>
</evidence>
<dbReference type="STRING" id="1216932.CM240_3344"/>
<organism evidence="1 2">
    <name type="scientific">Clostridium bornimense</name>
    <dbReference type="NCBI Taxonomy" id="1216932"/>
    <lineage>
        <taxon>Bacteria</taxon>
        <taxon>Bacillati</taxon>
        <taxon>Bacillota</taxon>
        <taxon>Clostridia</taxon>
        <taxon>Eubacteriales</taxon>
        <taxon>Clostridiaceae</taxon>
        <taxon>Clostridium</taxon>
    </lineage>
</organism>
<proteinExistence type="predicted"/>
<dbReference type="PATRIC" id="fig|1216932.3.peg.3318"/>
<sequence length="201" mass="22671">MQKSTGKVVGILLACLLSIIIPNTIIDTLNDTSIDNNLDNGIHLLENNDIETVLGSSKENLNVELKLNKKTGIINYEEKSIISDKTKNSIPVAFLIEGTYFIIATAILDAIRNGKYDHYEAILINGDLYLGNNISYNEAIERLKRKGDVWSKNSTLAWCVANAAGKINPTNVEKHENNDNYYWHYHARTSNKTRMRQHSFC</sequence>
<dbReference type="EMBL" id="HG917869">
    <property type="protein sequence ID" value="CDM70461.1"/>
    <property type="molecule type" value="Genomic_DNA"/>
</dbReference>
<evidence type="ECO:0000313" key="1">
    <source>
        <dbReference type="EMBL" id="CDM70461.1"/>
    </source>
</evidence>
<dbReference type="OrthoDB" id="2972643at2"/>